<evidence type="ECO:0000313" key="1">
    <source>
        <dbReference type="EMBL" id="GAA0548881.1"/>
    </source>
</evidence>
<proteinExistence type="predicted"/>
<accession>A0ABN1DPK2</accession>
<evidence type="ECO:0008006" key="3">
    <source>
        <dbReference type="Google" id="ProtNLM"/>
    </source>
</evidence>
<comment type="caution">
    <text evidence="1">The sequence shown here is derived from an EMBL/GenBank/DDBJ whole genome shotgun (WGS) entry which is preliminary data.</text>
</comment>
<dbReference type="RefSeq" id="WP_166670388.1">
    <property type="nucleotide sequence ID" value="NZ_BAAAEO010000002.1"/>
</dbReference>
<name>A0ABN1DPK2_9GAMM</name>
<dbReference type="Gene3D" id="2.30.30.400">
    <property type="entry name" value="Rof-like"/>
    <property type="match status" value="1"/>
</dbReference>
<organism evidence="1 2">
    <name type="scientific">Rheinheimera aquimaris</name>
    <dbReference type="NCBI Taxonomy" id="412437"/>
    <lineage>
        <taxon>Bacteria</taxon>
        <taxon>Pseudomonadati</taxon>
        <taxon>Pseudomonadota</taxon>
        <taxon>Gammaproteobacteria</taxon>
        <taxon>Chromatiales</taxon>
        <taxon>Chromatiaceae</taxon>
        <taxon>Rheinheimera</taxon>
    </lineage>
</organism>
<dbReference type="Proteomes" id="UP001501169">
    <property type="component" value="Unassembled WGS sequence"/>
</dbReference>
<protein>
    <recommendedName>
        <fullName evidence="3">Transcriptional regulator</fullName>
    </recommendedName>
</protein>
<dbReference type="SUPFAM" id="SSF101744">
    <property type="entry name" value="Rof/RNase P subunit-like"/>
    <property type="match status" value="1"/>
</dbReference>
<evidence type="ECO:0000313" key="2">
    <source>
        <dbReference type="Proteomes" id="UP001501169"/>
    </source>
</evidence>
<dbReference type="InterPro" id="IPR023534">
    <property type="entry name" value="Rof/RNase_P-like"/>
</dbReference>
<gene>
    <name evidence="1" type="ORF">GCM10009098_15610</name>
</gene>
<sequence>MSANVLACDLHDHIEIICMRRYPVAVHLLDGSAVHGTAHDTRSNAQQEFLLLQQDSDSIEIPLLQIEHIDVLDASAPQQHISLQQQGSCKF</sequence>
<keyword evidence="2" id="KW-1185">Reference proteome</keyword>
<reference evidence="1 2" key="1">
    <citation type="journal article" date="2019" name="Int. J. Syst. Evol. Microbiol.">
        <title>The Global Catalogue of Microorganisms (GCM) 10K type strain sequencing project: providing services to taxonomists for standard genome sequencing and annotation.</title>
        <authorList>
            <consortium name="The Broad Institute Genomics Platform"/>
            <consortium name="The Broad Institute Genome Sequencing Center for Infectious Disease"/>
            <person name="Wu L."/>
            <person name="Ma J."/>
        </authorList>
    </citation>
    <scope>NUCLEOTIDE SEQUENCE [LARGE SCALE GENOMIC DNA]</scope>
    <source>
        <strain evidence="1 2">JCM 14331</strain>
    </source>
</reference>
<dbReference type="Pfam" id="PF07073">
    <property type="entry name" value="ROF"/>
    <property type="match status" value="1"/>
</dbReference>
<dbReference type="InterPro" id="IPR038626">
    <property type="entry name" value="Rof-like_sf"/>
</dbReference>
<dbReference type="InterPro" id="IPR009778">
    <property type="entry name" value="ROF"/>
</dbReference>
<dbReference type="EMBL" id="BAAAEO010000002">
    <property type="protein sequence ID" value="GAA0548881.1"/>
    <property type="molecule type" value="Genomic_DNA"/>
</dbReference>